<keyword evidence="2" id="KW-1185">Reference proteome</keyword>
<protein>
    <submittedName>
        <fullName evidence="1">Uncharacterized protein</fullName>
    </submittedName>
</protein>
<name>A0ABP4LVJ9_9MICO</name>
<evidence type="ECO:0000313" key="1">
    <source>
        <dbReference type="EMBL" id="GAA1530858.1"/>
    </source>
</evidence>
<reference evidence="2" key="1">
    <citation type="journal article" date="2019" name="Int. J. Syst. Evol. Microbiol.">
        <title>The Global Catalogue of Microorganisms (GCM) 10K type strain sequencing project: providing services to taxonomists for standard genome sequencing and annotation.</title>
        <authorList>
            <consortium name="The Broad Institute Genomics Platform"/>
            <consortium name="The Broad Institute Genome Sequencing Center for Infectious Disease"/>
            <person name="Wu L."/>
            <person name="Ma J."/>
        </authorList>
    </citation>
    <scope>NUCLEOTIDE SEQUENCE [LARGE SCALE GENOMIC DNA]</scope>
    <source>
        <strain evidence="2">JCM 13319</strain>
    </source>
</reference>
<sequence>MVLRHREPGAIEAIPLQQCLRVGAHVPLLAGRTTDDLADDGHGDVVDQASGIFATATSRGLERFVVDKGVPRPIGVVPWPVPGRAFYLRFDPATGSALGIVRGGPESPTNWTQWSNALVEIDLATGVSTSIGLPAGLAFRFGLGGGRAAVATIHPEADTLTLIDRRDQALQQDGEVPLPAMSRPPVPGRLPWDPVGDSPAQRRAVAVDPTGALVAVSRGGDSEVHLVGEDRFDTFTVPTALDEGGQLYWPGAGRDPVGR</sequence>
<organism evidence="1 2">
    <name type="scientific">Brevibacterium picturae</name>
    <dbReference type="NCBI Taxonomy" id="260553"/>
    <lineage>
        <taxon>Bacteria</taxon>
        <taxon>Bacillati</taxon>
        <taxon>Actinomycetota</taxon>
        <taxon>Actinomycetes</taxon>
        <taxon>Micrococcales</taxon>
        <taxon>Brevibacteriaceae</taxon>
        <taxon>Brevibacterium</taxon>
    </lineage>
</organism>
<proteinExistence type="predicted"/>
<gene>
    <name evidence="1" type="ORF">GCM10009691_03390</name>
</gene>
<dbReference type="Proteomes" id="UP001501791">
    <property type="component" value="Unassembled WGS sequence"/>
</dbReference>
<dbReference type="EMBL" id="BAAALY010000002">
    <property type="protein sequence ID" value="GAA1530858.1"/>
    <property type="molecule type" value="Genomic_DNA"/>
</dbReference>
<accession>A0ABP4LVJ9</accession>
<evidence type="ECO:0000313" key="2">
    <source>
        <dbReference type="Proteomes" id="UP001501791"/>
    </source>
</evidence>
<comment type="caution">
    <text evidence="1">The sequence shown here is derived from an EMBL/GenBank/DDBJ whole genome shotgun (WGS) entry which is preliminary data.</text>
</comment>